<dbReference type="InterPro" id="IPR016186">
    <property type="entry name" value="C-type_lectin-like/link_sf"/>
</dbReference>
<dbReference type="WBParaSite" id="maker-uti_cns_0013832-snap-gene-0.2-mRNA-1">
    <property type="protein sequence ID" value="maker-uti_cns_0013832-snap-gene-0.2-mRNA-1"/>
    <property type="gene ID" value="maker-uti_cns_0013832-snap-gene-0.2"/>
</dbReference>
<feature type="region of interest" description="Disordered" evidence="3">
    <location>
        <begin position="2130"/>
        <end position="2152"/>
    </location>
</feature>
<feature type="domain" description="C-type lectin" evidence="4">
    <location>
        <begin position="1056"/>
        <end position="1176"/>
    </location>
</feature>
<dbReference type="Gene3D" id="3.10.100.10">
    <property type="entry name" value="Mannose-Binding Protein A, subunit A"/>
    <property type="match status" value="12"/>
</dbReference>
<feature type="domain" description="C-type lectin" evidence="4">
    <location>
        <begin position="1625"/>
        <end position="1747"/>
    </location>
</feature>
<feature type="domain" description="C-type lectin" evidence="4">
    <location>
        <begin position="169"/>
        <end position="296"/>
    </location>
</feature>
<feature type="compositionally biased region" description="Low complexity" evidence="3">
    <location>
        <begin position="2134"/>
        <end position="2145"/>
    </location>
</feature>
<feature type="domain" description="C-type lectin" evidence="4">
    <location>
        <begin position="614"/>
        <end position="733"/>
    </location>
</feature>
<feature type="region of interest" description="Disordered" evidence="3">
    <location>
        <begin position="1757"/>
        <end position="1799"/>
    </location>
</feature>
<dbReference type="Proteomes" id="UP000095280">
    <property type="component" value="Unplaced"/>
</dbReference>
<protein>
    <submittedName>
        <fullName evidence="6">C-type lectin domain-containing protein</fullName>
    </submittedName>
</protein>
<dbReference type="SMART" id="SM00034">
    <property type="entry name" value="CLECT"/>
    <property type="match status" value="12"/>
</dbReference>
<dbReference type="PROSITE" id="PS50041">
    <property type="entry name" value="C_TYPE_LECTIN_2"/>
    <property type="match status" value="11"/>
</dbReference>
<feature type="domain" description="C-type lectin" evidence="4">
    <location>
        <begin position="916"/>
        <end position="1016"/>
    </location>
</feature>
<dbReference type="InterPro" id="IPR018378">
    <property type="entry name" value="C-type_lectin_CS"/>
</dbReference>
<feature type="domain" description="C-type lectin" evidence="4">
    <location>
        <begin position="766"/>
        <end position="891"/>
    </location>
</feature>
<evidence type="ECO:0000256" key="1">
    <source>
        <dbReference type="ARBA" id="ARBA00022734"/>
    </source>
</evidence>
<keyword evidence="2" id="KW-1015">Disulfide bond</keyword>
<evidence type="ECO:0000313" key="6">
    <source>
        <dbReference type="WBParaSite" id="maker-uti_cns_0013832-snap-gene-0.2-mRNA-1"/>
    </source>
</evidence>
<feature type="compositionally biased region" description="Basic and acidic residues" evidence="3">
    <location>
        <begin position="2086"/>
        <end position="2107"/>
    </location>
</feature>
<dbReference type="CDD" id="cd03590">
    <property type="entry name" value="CLECT_DC-SIGN_like"/>
    <property type="match status" value="1"/>
</dbReference>
<feature type="domain" description="C-type lectin" evidence="4">
    <location>
        <begin position="317"/>
        <end position="440"/>
    </location>
</feature>
<reference evidence="6" key="1">
    <citation type="submission" date="2016-11" db="UniProtKB">
        <authorList>
            <consortium name="WormBaseParasite"/>
        </authorList>
    </citation>
    <scope>IDENTIFICATION</scope>
</reference>
<feature type="domain" description="C-type lectin" evidence="4">
    <location>
        <begin position="466"/>
        <end position="581"/>
    </location>
</feature>
<feature type="domain" description="C-type lectin" evidence="4">
    <location>
        <begin position="1350"/>
        <end position="1471"/>
    </location>
</feature>
<feature type="domain" description="C-type lectin" evidence="4">
    <location>
        <begin position="1206"/>
        <end position="1324"/>
    </location>
</feature>
<evidence type="ECO:0000256" key="2">
    <source>
        <dbReference type="ARBA" id="ARBA00023157"/>
    </source>
</evidence>
<feature type="region of interest" description="Disordered" evidence="3">
    <location>
        <begin position="1916"/>
        <end position="1949"/>
    </location>
</feature>
<evidence type="ECO:0000259" key="4">
    <source>
        <dbReference type="PROSITE" id="PS50041"/>
    </source>
</evidence>
<evidence type="ECO:0000313" key="5">
    <source>
        <dbReference type="Proteomes" id="UP000095280"/>
    </source>
</evidence>
<feature type="compositionally biased region" description="Low complexity" evidence="3">
    <location>
        <begin position="1757"/>
        <end position="1770"/>
    </location>
</feature>
<feature type="region of interest" description="Disordered" evidence="3">
    <location>
        <begin position="2085"/>
        <end position="2112"/>
    </location>
</feature>
<dbReference type="PANTHER" id="PTHR22803">
    <property type="entry name" value="MANNOSE, PHOSPHOLIPASE, LECTIN RECEPTOR RELATED"/>
    <property type="match status" value="1"/>
</dbReference>
<dbReference type="InterPro" id="IPR033989">
    <property type="entry name" value="CD209-like_CTLD"/>
</dbReference>
<keyword evidence="1" id="KW-0430">Lectin</keyword>
<dbReference type="SUPFAM" id="SSF56436">
    <property type="entry name" value="C-type lectin-like"/>
    <property type="match status" value="12"/>
</dbReference>
<organism evidence="5 6">
    <name type="scientific">Macrostomum lignano</name>
    <dbReference type="NCBI Taxonomy" id="282301"/>
    <lineage>
        <taxon>Eukaryota</taxon>
        <taxon>Metazoa</taxon>
        <taxon>Spiralia</taxon>
        <taxon>Lophotrochozoa</taxon>
        <taxon>Platyhelminthes</taxon>
        <taxon>Rhabditophora</taxon>
        <taxon>Macrostomorpha</taxon>
        <taxon>Macrostomida</taxon>
        <taxon>Macrostomidae</taxon>
        <taxon>Macrostomum</taxon>
    </lineage>
</organism>
<accession>A0A1I8ILR4</accession>
<dbReference type="Pfam" id="PF00059">
    <property type="entry name" value="Lectin_C"/>
    <property type="match status" value="11"/>
</dbReference>
<dbReference type="InterPro" id="IPR016187">
    <property type="entry name" value="CTDL_fold"/>
</dbReference>
<dbReference type="PROSITE" id="PS00615">
    <property type="entry name" value="C_TYPE_LECTIN_1"/>
    <property type="match status" value="6"/>
</dbReference>
<dbReference type="GO" id="GO:0030246">
    <property type="term" value="F:carbohydrate binding"/>
    <property type="evidence" value="ECO:0007669"/>
    <property type="project" value="UniProtKB-KW"/>
</dbReference>
<feature type="region of interest" description="Disordered" evidence="3">
    <location>
        <begin position="1811"/>
        <end position="1832"/>
    </location>
</feature>
<proteinExistence type="predicted"/>
<evidence type="ECO:0000256" key="3">
    <source>
        <dbReference type="SAM" id="MobiDB-lite"/>
    </source>
</evidence>
<dbReference type="InterPro" id="IPR001304">
    <property type="entry name" value="C-type_lectin-like"/>
</dbReference>
<sequence>SAELLPAGSDGSGWPDRCPDRRQVPGWLDQPAEQQLLLPDVRQRGQLSHLGGRQRRPAELQHASLLSVTDEDERNYVAGIINAYGSSGDKKYWWFGLTRSSMESLWQKYPITGGVSDATPGNCMSIWEYTRSSYIVVWPKDCSLKYKYVCKKLKQEVTTCDTDNGWMYQNNRCYKVHNFKTGEEGQNWETARTTCNADESDLAVIPNADTNTAVHDVISKSEGTSANFWIGLRTYADSDDPNGYAWRWVDDSSLTYETWSTGSRPSITPDIIDKTCVQTVRTDVTRTTWQAQTCTEVRSGFVCERSVGSCPRGWYQHRDMCYDLYIKKVSWDEASQYCKARNSTILQIKQKHIQDFINKYKIDFQNQGVEFIWIGMTRATNKDKLAWTTGGEYTKYFQNWADGQPDLRPDRANAIRIVASSEAGQWQAADPVEMGGFVCEIPLGKVPEVPTPEPPRFSCDDGWMLYGPSCYKLEIKYADWLTARGNCRNDHSADLIDIRSRGEQEFIQGQLQDHDFWIGLHTRTSEDRRWMWTVDETPMDYNNWNEGEPNNLEGEENCAEMYLSGKWNDIRCVYRLPYICKKKAYIGGTLPTLPPTTSLNWDPFCGPFWTRDLLSNYCYLFNPEPMVWVDAKHQCEYQGGKLLSIVSPTEKSYIASRMQEVVAANPDIVSFWSGFNDRAMEGRWVWDDGEPAIFLNWAVGEPNTPEENCVSIYPDSAYWNDAFCEKRFASICKKYGNAPTTTSRPATTISVPNGQYRGCRSGYTGFENMCYKVFGAENDEVTQEVAQQTCRMQGGNLASVNSPAEHTFLLELARKQGDFSFWIGLYDTVAMQRTMFFQWTDGSSPRFTSWYINEPNNHRSGEDCVESVNRDGWNGDWNDLGCTALNRFICKQREIAVQVTEPITRPYGCDNYDDVHDGYCLKFETGTAALTAAEAQSRCADLGGTLATIVSKAVQDHFFMRISQTGARTDFWIGLTRSGNTFRWDDGRRVWFTYWKPGVPLQGYRASMSAESGQWQMSQSQETRYTNFICQARQPGRTTLAPTYNPGYCAPGWVEADNTCYKAFSASSSTGRLSWSEARAQCKLLAGDLASINSEEANAKLRETVRGFYAFWIGLNRRDSNQGFVWADGKAVSYFNWRGGEEPENIGNNQNCAVINPNDLKWTLQGCSVATNWLCETPKGIYPNGTTPEPTTPPDAPDCGDGWKYFNESCYLISSQLLTWHQSLKTCREQGGDLVSIHSFEENDFLTGLISKLHITSAAYWIGLNELGQNEGYRWSDGSGVNLLHWNDGEPNNWGGAEHCGSIISNSGLWNDDQCGIVLRYICKRSNDTSRTLPPATPMPGRCPKGFYTVGNKCFRFYEDDASTWAEAREKCEKVDTGTRSYLASISSEYEQAALAAMKTKTDQALWIGLYTRSFQNLYLWHDNSEVSYTNWDHAEPSSVWEQCVEMYTEKYRAGKWNDQRCTKKTGYVCMTYKHPELVTDWVPPTMVACRPGWHAYEQACFQFVTTPATWTGAVATCSSMGGQLASIHDLWEQNFVHFKTESIGRDGQRLVAWSDKWPLTFANWGRGQPDGGGKRSCVFMDYTGSWFAGDCDDRLNFVCRQSLGPVPTTVPQLPGVCPDEFSPFGSSCYYVGNSTESKQASEAMYECSKRYRSSLVSILSQGEQDFVARLVRSKAQDESTRRDYWIGLLRGRDSSFEWTDNSPVGYTYWNGGEPSNTPNENCVEMYHLNLKWNDHYCNKRNSYICKMPKLPATVGSTTTPPHGISTTTTRAPPHTAQPTRSTTSTRTTAPASTTKPGVESGRIIAGLRGAAASTGGVPGRSPVKARGGFTNANWSKSTDAVNLESSSAPRVQIQLDTGLENPSFATGAKISIIKQNIVTAQTLSLSKLFTAAGWEVSCCCCCSAGGLGEWKGLNQRQDGGLPNTRCSPDSRDPPPPPASASPRRSPLIRSMPCGAVPQRLTVVSDTMDTSCEQAMTTVNSPNTRPVMTRANSSRNEEFLIALANAVVHPRAVVVHAADAAPADAAVVGALRLDAAAAGAPVNHPLLLAVARCRCQTQQILLSVVVEGHRALGMRIFEISNSWPEDYSKDEESHRVGEHSSDMRAAGHEGQAVVHDGADNLEGQRWRGDEHNEQQYGLREQQQQPGEGGAGYAAGVLNEPELLDAAQPAAGLPAQAGSARRLLQMGDAGPARGHLDHDLRLTRLTLSSGSSSGSGTIAVALPSAAGLSADCSIEQLTRQINGYLII</sequence>
<feature type="domain" description="C-type lectin" evidence="4">
    <location>
        <begin position="1497"/>
        <end position="1601"/>
    </location>
</feature>
<dbReference type="CDD" id="cd00037">
    <property type="entry name" value="CLECT"/>
    <property type="match status" value="10"/>
</dbReference>
<feature type="region of interest" description="Disordered" evidence="3">
    <location>
        <begin position="1"/>
        <end position="25"/>
    </location>
</feature>
<keyword evidence="5" id="KW-1185">Reference proteome</keyword>
<dbReference type="InterPro" id="IPR050111">
    <property type="entry name" value="C-type_lectin/snaclec_domain"/>
</dbReference>
<feature type="compositionally biased region" description="Low complexity" evidence="3">
    <location>
        <begin position="1777"/>
        <end position="1795"/>
    </location>
</feature>
<name>A0A1I8ILR4_9PLAT</name>